<dbReference type="GO" id="GO:0004473">
    <property type="term" value="F:malate dehydrogenase (decarboxylating) (NADP+) activity"/>
    <property type="evidence" value="ECO:0007669"/>
    <property type="project" value="UniProtKB-EC"/>
</dbReference>
<evidence type="ECO:0000256" key="5">
    <source>
        <dbReference type="ARBA" id="ARBA00022723"/>
    </source>
</evidence>
<protein>
    <submittedName>
        <fullName evidence="13">NADP-dependent malic enzyme</fullName>
        <ecNumber evidence="13">1.1.1.40</ecNumber>
    </submittedName>
</protein>
<comment type="cofactor">
    <cofactor evidence="1">
        <name>Mn(2+)</name>
        <dbReference type="ChEBI" id="CHEBI:29035"/>
    </cofactor>
</comment>
<keyword evidence="6 13" id="KW-0560">Oxidoreductase</keyword>
<accession>A0A2W5C9T6</accession>
<dbReference type="InterPro" id="IPR051674">
    <property type="entry name" value="Malate_Decarboxylase"/>
</dbReference>
<proteinExistence type="inferred from homology"/>
<evidence type="ECO:0000256" key="1">
    <source>
        <dbReference type="ARBA" id="ARBA00001936"/>
    </source>
</evidence>
<gene>
    <name evidence="13" type="ORF">DI623_01820</name>
</gene>
<feature type="binding site" evidence="9">
    <location>
        <position position="136"/>
    </location>
    <ligand>
        <name>a divalent metal cation</name>
        <dbReference type="ChEBI" id="CHEBI:60240"/>
    </ligand>
</feature>
<evidence type="ECO:0000256" key="2">
    <source>
        <dbReference type="ARBA" id="ARBA00001946"/>
    </source>
</evidence>
<dbReference type="SMART" id="SM00919">
    <property type="entry name" value="Malic_M"/>
    <property type="match status" value="1"/>
</dbReference>
<evidence type="ECO:0000313" key="13">
    <source>
        <dbReference type="EMBL" id="PZO91811.1"/>
    </source>
</evidence>
<dbReference type="Gene3D" id="3.40.50.10380">
    <property type="entry name" value="Malic enzyme, N-terminal domain"/>
    <property type="match status" value="1"/>
</dbReference>
<name>A0A2W5C9T6_9SPHN</name>
<evidence type="ECO:0000256" key="8">
    <source>
        <dbReference type="PIRSR" id="PIRSR036684-1"/>
    </source>
</evidence>
<feature type="domain" description="Malic enzyme N-terminal" evidence="12">
    <location>
        <begin position="18"/>
        <end position="151"/>
    </location>
</feature>
<evidence type="ECO:0000256" key="6">
    <source>
        <dbReference type="ARBA" id="ARBA00023002"/>
    </source>
</evidence>
<keyword evidence="5 9" id="KW-0479">Metal-binding</keyword>
<dbReference type="Gene3D" id="3.40.50.10750">
    <property type="entry name" value="Isocitrate/Isopropylmalate dehydrogenase-like"/>
    <property type="match status" value="1"/>
</dbReference>
<dbReference type="InterPro" id="IPR036291">
    <property type="entry name" value="NAD(P)-bd_dom_sf"/>
</dbReference>
<dbReference type="GO" id="GO:0016746">
    <property type="term" value="F:acyltransferase activity"/>
    <property type="evidence" value="ECO:0007669"/>
    <property type="project" value="InterPro"/>
</dbReference>
<dbReference type="FunFam" id="3.40.50.10380:FF:000003">
    <property type="entry name" value="NADP-dependent malic enzyme"/>
    <property type="match status" value="1"/>
</dbReference>
<dbReference type="Gene3D" id="3.40.50.10950">
    <property type="match status" value="1"/>
</dbReference>
<comment type="similarity">
    <text evidence="4">In the C-terminal section; belongs to the phosphate acetyltransferase and butyryltransferase family.</text>
</comment>
<evidence type="ECO:0000313" key="14">
    <source>
        <dbReference type="Proteomes" id="UP000249066"/>
    </source>
</evidence>
<dbReference type="InterPro" id="IPR012188">
    <property type="entry name" value="ME_PTA"/>
</dbReference>
<dbReference type="Gene3D" id="3.40.50.720">
    <property type="entry name" value="NAD(P)-binding Rossmann-like Domain"/>
    <property type="match status" value="1"/>
</dbReference>
<feature type="binding site" evidence="10">
    <location>
        <position position="286"/>
    </location>
    <ligand>
        <name>a divalent metal cation</name>
        <dbReference type="ChEBI" id="CHEBI:60240"/>
    </ligand>
</feature>
<dbReference type="CDD" id="cd05311">
    <property type="entry name" value="NAD_bind_2_malic_enz"/>
    <property type="match status" value="1"/>
</dbReference>
<evidence type="ECO:0000256" key="3">
    <source>
        <dbReference type="ARBA" id="ARBA00007686"/>
    </source>
</evidence>
<keyword evidence="10" id="KW-0521">NADP</keyword>
<dbReference type="Proteomes" id="UP000249066">
    <property type="component" value="Unassembled WGS sequence"/>
</dbReference>
<dbReference type="InterPro" id="IPR002505">
    <property type="entry name" value="PTA_PTB"/>
</dbReference>
<dbReference type="SUPFAM" id="SSF53659">
    <property type="entry name" value="Isocitrate/Isopropylmalate dehydrogenase-like"/>
    <property type="match status" value="1"/>
</dbReference>
<comment type="similarity">
    <text evidence="3">In the N-terminal section; belongs to the malic enzymes family.</text>
</comment>
<dbReference type="InterPro" id="IPR042112">
    <property type="entry name" value="P_AcTrfase_dom2"/>
</dbReference>
<feature type="active site" description="Proton acceptor" evidence="8">
    <location>
        <position position="94"/>
    </location>
</feature>
<dbReference type="GO" id="GO:0051287">
    <property type="term" value="F:NAD binding"/>
    <property type="evidence" value="ECO:0007669"/>
    <property type="project" value="InterPro"/>
</dbReference>
<sequence length="753" mass="80803">MDEDFRQAALDYHRYPRPGKLSVEPTKRMETQRDLALAYSPGVAAACEAIAADPLAADDYTARANLVGVVTNGTAVLGLGHIGALASKPVMEGKVVLFRKFSGLDAFDIEVDTTDPKAFCDAVAALEPTFGGINLEDIKAPECFAIEAELRRRMKIPVFHDDQHGTAIVCAAAVRNALLLQDKDITDVRLVTSGAGAAALACVDLLVEMGLPVENVTLTDIEGVIHSGRSGMLPNMARYARDTDARTLAEVIAGSDIFLGLSAPRVFKPEWLPLLADKPLILAMANPEPEILPELVRATRPDAIVATGRSDYPNQVNNVLCFPYMFRGALDVGATEINEAMKVAAVEALAALARATPEERVANAYGDEGLIFGPEHIIPKPFDPRLIMEIAPAVAKAAGDSGVARRPIADLEAYRNSLSRFSYRSTQLMMPLFEAARRGPLRKVAYAEGEADRVLRAAQTVVDEGLARPVLIGRQDRIEAARDRLGLRFRVGEDVEVFDALRDADVMEALAERYVGIVERRGVPPAEAGRRLRRRSTIIAAMLLETGRVDAALCGGPGDWWTDMKMVVEIIPRAEGVARASALTALITPRGTLFFCDTHMMVDPDAEQIAEMTMLAAEQVGRFGITPKVALVSHSNFGASNSPSARKMREALALIHARAPDLEVDGEMHADLALSEVLRGRSVTSSTLEGQANLLVMPSLDAANIALTLLASVTEGLPVGPILLGMAKPVHVLVPATTTRGIVNMTAFAVAQG</sequence>
<keyword evidence="7" id="KW-0511">Multifunctional enzyme</keyword>
<evidence type="ECO:0000259" key="12">
    <source>
        <dbReference type="SMART" id="SM01274"/>
    </source>
</evidence>
<dbReference type="GO" id="GO:0046872">
    <property type="term" value="F:metal ion binding"/>
    <property type="evidence" value="ECO:0007669"/>
    <property type="project" value="UniProtKB-KW"/>
</dbReference>
<evidence type="ECO:0000259" key="11">
    <source>
        <dbReference type="SMART" id="SM00919"/>
    </source>
</evidence>
<dbReference type="InterPro" id="IPR042113">
    <property type="entry name" value="P_AcTrfase_dom1"/>
</dbReference>
<evidence type="ECO:0000256" key="10">
    <source>
        <dbReference type="PIRSR" id="PIRSR036684-3"/>
    </source>
</evidence>
<evidence type="ECO:0000256" key="7">
    <source>
        <dbReference type="ARBA" id="ARBA00023268"/>
    </source>
</evidence>
<dbReference type="Pfam" id="PF01515">
    <property type="entry name" value="PTA_PTB"/>
    <property type="match status" value="1"/>
</dbReference>
<dbReference type="PANTHER" id="PTHR43237">
    <property type="entry name" value="NADP-DEPENDENT MALIC ENZYME"/>
    <property type="match status" value="1"/>
</dbReference>
<feature type="domain" description="Malic enzyme NAD-binding" evidence="11">
    <location>
        <begin position="163"/>
        <end position="399"/>
    </location>
</feature>
<dbReference type="InterPro" id="IPR012301">
    <property type="entry name" value="Malic_N_dom"/>
</dbReference>
<dbReference type="InterPro" id="IPR012302">
    <property type="entry name" value="Malic_NAD-bd"/>
</dbReference>
<dbReference type="GO" id="GO:0006108">
    <property type="term" value="P:malate metabolic process"/>
    <property type="evidence" value="ECO:0007669"/>
    <property type="project" value="InterPro"/>
</dbReference>
<dbReference type="EMBL" id="QFNN01000004">
    <property type="protein sequence ID" value="PZO91811.1"/>
    <property type="molecule type" value="Genomic_DNA"/>
</dbReference>
<dbReference type="Pfam" id="PF03949">
    <property type="entry name" value="Malic_M"/>
    <property type="match status" value="1"/>
</dbReference>
<feature type="binding site" evidence="10">
    <location>
        <begin position="76"/>
        <end position="83"/>
    </location>
    <ligand>
        <name>NADP(+)</name>
        <dbReference type="ChEBI" id="CHEBI:58349"/>
    </ligand>
</feature>
<dbReference type="PIRSF" id="PIRSF036684">
    <property type="entry name" value="ME_PTA"/>
    <property type="match status" value="1"/>
</dbReference>
<comment type="cofactor">
    <cofactor evidence="2">
        <name>Mg(2+)</name>
        <dbReference type="ChEBI" id="CHEBI:18420"/>
    </cofactor>
</comment>
<dbReference type="InterPro" id="IPR045213">
    <property type="entry name" value="Malic_NAD-bd_bact_type"/>
</dbReference>
<dbReference type="EC" id="1.1.1.40" evidence="13"/>
<evidence type="ECO:0000256" key="4">
    <source>
        <dbReference type="ARBA" id="ARBA00008756"/>
    </source>
</evidence>
<reference evidence="13 14" key="1">
    <citation type="submission" date="2017-08" db="EMBL/GenBank/DDBJ databases">
        <title>Infants hospitalized years apart are colonized by the same room-sourced microbial strains.</title>
        <authorList>
            <person name="Brooks B."/>
            <person name="Olm M.R."/>
            <person name="Firek B.A."/>
            <person name="Baker R."/>
            <person name="Thomas B.C."/>
            <person name="Morowitz M.J."/>
            <person name="Banfield J.F."/>
        </authorList>
    </citation>
    <scope>NUCLEOTIDE SEQUENCE [LARGE SCALE GENOMIC DNA]</scope>
    <source>
        <strain evidence="13">S2_018_000_R2_101</strain>
    </source>
</reference>
<dbReference type="SUPFAM" id="SSF53223">
    <property type="entry name" value="Aminoacid dehydrogenase-like, N-terminal domain"/>
    <property type="match status" value="1"/>
</dbReference>
<dbReference type="FunFam" id="3.40.50.720:FF:000095">
    <property type="entry name" value="NADP-dependent malic enzyme"/>
    <property type="match status" value="1"/>
</dbReference>
<dbReference type="AlphaFoldDB" id="A0A2W5C9T6"/>
<dbReference type="InterPro" id="IPR037062">
    <property type="entry name" value="Malic_N_dom_sf"/>
</dbReference>
<feature type="binding site" evidence="10">
    <location>
        <position position="162"/>
    </location>
    <ligand>
        <name>a divalent metal cation</name>
        <dbReference type="ChEBI" id="CHEBI:60240"/>
    </ligand>
</feature>
<dbReference type="SMART" id="SM01274">
    <property type="entry name" value="malic"/>
    <property type="match status" value="1"/>
</dbReference>
<feature type="binding site" evidence="9">
    <location>
        <position position="137"/>
    </location>
    <ligand>
        <name>a divalent metal cation</name>
        <dbReference type="ChEBI" id="CHEBI:60240"/>
    </ligand>
</feature>
<dbReference type="InterPro" id="IPR046346">
    <property type="entry name" value="Aminoacid_DH-like_N_sf"/>
</dbReference>
<dbReference type="Pfam" id="PF00390">
    <property type="entry name" value="malic"/>
    <property type="match status" value="1"/>
</dbReference>
<organism evidence="13 14">
    <name type="scientific">Sphingomonas sanxanigenens</name>
    <dbReference type="NCBI Taxonomy" id="397260"/>
    <lineage>
        <taxon>Bacteria</taxon>
        <taxon>Pseudomonadati</taxon>
        <taxon>Pseudomonadota</taxon>
        <taxon>Alphaproteobacteria</taxon>
        <taxon>Sphingomonadales</taxon>
        <taxon>Sphingomonadaceae</taxon>
        <taxon>Sphingomonas</taxon>
    </lineage>
</organism>
<dbReference type="SUPFAM" id="SSF51735">
    <property type="entry name" value="NAD(P)-binding Rossmann-fold domains"/>
    <property type="match status" value="1"/>
</dbReference>
<dbReference type="PANTHER" id="PTHR43237:SF4">
    <property type="entry name" value="NADP-DEPENDENT MALIC ENZYME"/>
    <property type="match status" value="1"/>
</dbReference>
<comment type="caution">
    <text evidence="13">The sequence shown here is derived from an EMBL/GenBank/DDBJ whole genome shotgun (WGS) entry which is preliminary data.</text>
</comment>
<evidence type="ECO:0000256" key="9">
    <source>
        <dbReference type="PIRSR" id="PIRSR036684-2"/>
    </source>
</evidence>